<dbReference type="Proteomes" id="UP001250858">
    <property type="component" value="Chromosome"/>
</dbReference>
<evidence type="ECO:0000313" key="3">
    <source>
        <dbReference type="Proteomes" id="UP001250858"/>
    </source>
</evidence>
<dbReference type="RefSeq" id="WP_309548649.1">
    <property type="nucleotide sequence ID" value="NZ_CP133762.1"/>
</dbReference>
<evidence type="ECO:0000313" key="2">
    <source>
        <dbReference type="EMBL" id="WMX45776.1"/>
    </source>
</evidence>
<dbReference type="Pfam" id="PF11695">
    <property type="entry name" value="DUF3291"/>
    <property type="match status" value="1"/>
</dbReference>
<dbReference type="InterPro" id="IPR021708">
    <property type="entry name" value="DUF3291"/>
</dbReference>
<organism evidence="2 3">
    <name type="scientific">Streptomyces roseicoloratus</name>
    <dbReference type="NCBI Taxonomy" id="2508722"/>
    <lineage>
        <taxon>Bacteria</taxon>
        <taxon>Bacillati</taxon>
        <taxon>Actinomycetota</taxon>
        <taxon>Actinomycetes</taxon>
        <taxon>Kitasatosporales</taxon>
        <taxon>Streptomycetaceae</taxon>
        <taxon>Streptomyces</taxon>
    </lineage>
</organism>
<reference evidence="2 3" key="1">
    <citation type="submission" date="2023-09" db="EMBL/GenBank/DDBJ databases">
        <title>Complete genome of Streptomyces roseicoloratus T14.</title>
        <authorList>
            <person name="Bashizi T."/>
            <person name="Kim M.-J."/>
            <person name="Lee G."/>
            <person name="Tagele S.B."/>
            <person name="Shin J.-H."/>
        </authorList>
    </citation>
    <scope>NUCLEOTIDE SEQUENCE [LARGE SCALE GENOMIC DNA]</scope>
    <source>
        <strain evidence="2 3">T14</strain>
    </source>
</reference>
<dbReference type="EMBL" id="CP133762">
    <property type="protein sequence ID" value="WMX45776.1"/>
    <property type="molecule type" value="Genomic_DNA"/>
</dbReference>
<name>A0ABY9RUC0_9ACTN</name>
<keyword evidence="3" id="KW-1185">Reference proteome</keyword>
<accession>A0ABY9RUC0</accession>
<protein>
    <submittedName>
        <fullName evidence="2">DUF3291 domain-containing protein</fullName>
    </submittedName>
</protein>
<proteinExistence type="predicted"/>
<evidence type="ECO:0000259" key="1">
    <source>
        <dbReference type="Pfam" id="PF11695"/>
    </source>
</evidence>
<feature type="domain" description="DUF3291" evidence="1">
    <location>
        <begin position="4"/>
        <end position="163"/>
    </location>
</feature>
<sequence length="205" mass="22433">MPRLALYTFGTLKAPLATASPLTRALQETGATVYGTITAHPGYLGRAQAAGGGGDTHFDLDWGAWGEFVVPAWYDKGRTAGTVALDATLSLWTDVDSAFDAVYTGVHREALTRRHDWFERTGRPSHTCWWTADDTNPTWQDGVSRLEHLATHGPGPRAFTFQRAFAADGRRPRTVGAPTTAPGHRAGLEDHAEEHLDVGFLERRH</sequence>
<gene>
    <name evidence="2" type="ORF">RGF97_14180</name>
</gene>